<accession>A0AAU6VZE7</accession>
<gene>
    <name evidence="1" type="ORF">Pyxpy01_00036</name>
</gene>
<organism evidence="1">
    <name type="scientific">Pseudomonas phage Pyxpy01</name>
    <dbReference type="NCBI Taxonomy" id="3138546"/>
    <lineage>
        <taxon>Viruses</taxon>
    </lineage>
</organism>
<evidence type="ECO:0000313" key="1">
    <source>
        <dbReference type="EMBL" id="XAI69334.1"/>
    </source>
</evidence>
<sequence>MVILDLLGQQCPKCKKGLLKELSLSYTCRLECSHCKAIFDRMLFQGV</sequence>
<dbReference type="EMBL" id="PP179310">
    <property type="protein sequence ID" value="XAI69334.1"/>
    <property type="molecule type" value="Genomic_DNA"/>
</dbReference>
<protein>
    <submittedName>
        <fullName evidence="1">Uncharacterized protein</fullName>
    </submittedName>
</protein>
<name>A0AAU6VZE7_9VIRU</name>
<proteinExistence type="predicted"/>
<reference evidence="1" key="1">
    <citation type="journal article" date="2024" name="J. Gen. Virol.">
        <title>Novel phages of Pseudomonas syringae unveil numerous potential auxiliary metabolic genes.</title>
        <authorList>
            <person name="Feltin C."/>
            <person name="Garneau J.R."/>
            <person name="Morris C.E."/>
            <person name="Berard A."/>
            <person name="Torres-Barcelo C."/>
        </authorList>
    </citation>
    <scope>NUCLEOTIDE SEQUENCE</scope>
</reference>